<dbReference type="Proteomes" id="UP000235701">
    <property type="component" value="Unassembled WGS sequence"/>
</dbReference>
<evidence type="ECO:0000313" key="15">
    <source>
        <dbReference type="Proteomes" id="UP000235701"/>
    </source>
</evidence>
<evidence type="ECO:0000259" key="11">
    <source>
        <dbReference type="PROSITE" id="PS51094"/>
    </source>
</evidence>
<dbReference type="CDD" id="cd00211">
    <property type="entry name" value="PTS_IIA_fru"/>
    <property type="match status" value="1"/>
</dbReference>
<comment type="function">
    <text evidence="8">The phosphoenolpyruvate-dependent sugar phosphotransferase system (sugar PTS), a major carbohydrate active transport system, catalyzes the phosphorylation of incoming sugar substrates concomitantly with their translocation across the cell membrane. The enzyme II UlaABC PTS system is involved in ascorbate transport.</text>
</comment>
<dbReference type="GO" id="GO:0008982">
    <property type="term" value="F:protein-N(PI)-phosphohistidine-sugar phosphotransferase activity"/>
    <property type="evidence" value="ECO:0007669"/>
    <property type="project" value="InterPro"/>
</dbReference>
<dbReference type="InterPro" id="IPR013011">
    <property type="entry name" value="PTS_EIIB_2"/>
</dbReference>
<dbReference type="InterPro" id="IPR051351">
    <property type="entry name" value="Ascorbate-PTS_EIIA_comp"/>
</dbReference>
<protein>
    <recommendedName>
        <fullName evidence="9">Ascorbate-specific PTS system EIIA component</fullName>
    </recommendedName>
    <alternativeName>
        <fullName evidence="10">Ascorbate-specific phosphotransferase enzyme IIA component</fullName>
    </alternativeName>
</protein>
<dbReference type="Gene3D" id="3.40.50.2300">
    <property type="match status" value="1"/>
</dbReference>
<organism evidence="14 15">
    <name type="scientific">Aerococcus viridans</name>
    <dbReference type="NCBI Taxonomy" id="1377"/>
    <lineage>
        <taxon>Bacteria</taxon>
        <taxon>Bacillati</taxon>
        <taxon>Bacillota</taxon>
        <taxon>Bacilli</taxon>
        <taxon>Lactobacillales</taxon>
        <taxon>Aerococcaceae</taxon>
        <taxon>Aerococcus</taxon>
    </lineage>
</organism>
<dbReference type="InterPro" id="IPR036095">
    <property type="entry name" value="PTS_EIIB-like_sf"/>
</dbReference>
<gene>
    <name evidence="14" type="ORF">CJ191_05000</name>
</gene>
<dbReference type="GO" id="GO:0016301">
    <property type="term" value="F:kinase activity"/>
    <property type="evidence" value="ECO:0007669"/>
    <property type="project" value="UniProtKB-KW"/>
</dbReference>
<keyword evidence="5" id="KW-0808">Transferase</keyword>
<feature type="domain" description="PRD" evidence="13">
    <location>
        <begin position="299"/>
        <end position="406"/>
    </location>
</feature>
<dbReference type="InterPro" id="IPR002178">
    <property type="entry name" value="PTS_EIIA_type-2_dom"/>
</dbReference>
<evidence type="ECO:0000256" key="10">
    <source>
        <dbReference type="ARBA" id="ARBA00042072"/>
    </source>
</evidence>
<evidence type="ECO:0000256" key="9">
    <source>
        <dbReference type="ARBA" id="ARBA00041175"/>
    </source>
</evidence>
<dbReference type="InterPro" id="IPR011608">
    <property type="entry name" value="PRD"/>
</dbReference>
<evidence type="ECO:0000256" key="5">
    <source>
        <dbReference type="ARBA" id="ARBA00022679"/>
    </source>
</evidence>
<dbReference type="InterPro" id="IPR016152">
    <property type="entry name" value="PTrfase/Anion_transptr"/>
</dbReference>
<evidence type="ECO:0000313" key="14">
    <source>
        <dbReference type="EMBL" id="PMC79816.1"/>
    </source>
</evidence>
<dbReference type="InterPro" id="IPR036634">
    <property type="entry name" value="PRD_sf"/>
</dbReference>
<dbReference type="PANTHER" id="PTHR36203">
    <property type="entry name" value="ASCORBATE-SPECIFIC PTS SYSTEM EIIA COMPONENT"/>
    <property type="match status" value="1"/>
</dbReference>
<evidence type="ECO:0000259" key="12">
    <source>
        <dbReference type="PROSITE" id="PS51099"/>
    </source>
</evidence>
<dbReference type="Gene3D" id="3.40.930.10">
    <property type="entry name" value="Mannitol-specific EII, Chain A"/>
    <property type="match status" value="1"/>
</dbReference>
<dbReference type="PANTHER" id="PTHR36203:SF1">
    <property type="entry name" value="ASCORBATE-SPECIFIC PTS SYSTEM EIIA COMPONENT"/>
    <property type="match status" value="1"/>
</dbReference>
<keyword evidence="2" id="KW-0813">Transport</keyword>
<comment type="caution">
    <text evidence="14">The sequence shown here is derived from an EMBL/GenBank/DDBJ whole genome shotgun (WGS) entry which is preliminary data.</text>
</comment>
<dbReference type="PROSITE" id="PS51372">
    <property type="entry name" value="PRD_2"/>
    <property type="match status" value="1"/>
</dbReference>
<dbReference type="GO" id="GO:0005737">
    <property type="term" value="C:cytoplasm"/>
    <property type="evidence" value="ECO:0007669"/>
    <property type="project" value="UniProtKB-SubCell"/>
</dbReference>
<evidence type="ECO:0000256" key="8">
    <source>
        <dbReference type="ARBA" id="ARBA00037387"/>
    </source>
</evidence>
<evidence type="ECO:0000256" key="4">
    <source>
        <dbReference type="ARBA" id="ARBA00022553"/>
    </source>
</evidence>
<dbReference type="SUPFAM" id="SSF52794">
    <property type="entry name" value="PTS system IIB component-like"/>
    <property type="match status" value="1"/>
</dbReference>
<evidence type="ECO:0000256" key="7">
    <source>
        <dbReference type="ARBA" id="ARBA00022777"/>
    </source>
</evidence>
<evidence type="ECO:0000256" key="1">
    <source>
        <dbReference type="ARBA" id="ARBA00004496"/>
    </source>
</evidence>
<dbReference type="CDD" id="cd05568">
    <property type="entry name" value="PTS_IIB_bgl_like"/>
    <property type="match status" value="1"/>
</dbReference>
<evidence type="ECO:0000259" key="13">
    <source>
        <dbReference type="PROSITE" id="PS51372"/>
    </source>
</evidence>
<dbReference type="Pfam" id="PF00874">
    <property type="entry name" value="PRD"/>
    <property type="match status" value="1"/>
</dbReference>
<feature type="domain" description="PTS EIIA type-2" evidence="11">
    <location>
        <begin position="550"/>
        <end position="697"/>
    </location>
</feature>
<dbReference type="SUPFAM" id="SSF63520">
    <property type="entry name" value="PTS-regulatory domain, PRD"/>
    <property type="match status" value="1"/>
</dbReference>
<keyword evidence="4" id="KW-0597">Phosphoprotein</keyword>
<name>A0A2N6UE31_9LACT</name>
<reference evidence="14 15" key="1">
    <citation type="submission" date="2017-09" db="EMBL/GenBank/DDBJ databases">
        <title>Bacterial strain isolated from the female urinary microbiota.</title>
        <authorList>
            <person name="Thomas-White K."/>
            <person name="Kumar N."/>
            <person name="Forster S."/>
            <person name="Putonti C."/>
            <person name="Lawley T."/>
            <person name="Wolfe A.J."/>
        </authorList>
    </citation>
    <scope>NUCLEOTIDE SEQUENCE [LARGE SCALE GENOMIC DNA]</scope>
    <source>
        <strain evidence="14 15">UMB0240</strain>
    </source>
</reference>
<evidence type="ECO:0000256" key="6">
    <source>
        <dbReference type="ARBA" id="ARBA00022683"/>
    </source>
</evidence>
<evidence type="ECO:0000256" key="3">
    <source>
        <dbReference type="ARBA" id="ARBA00022490"/>
    </source>
</evidence>
<dbReference type="PROSITE" id="PS51094">
    <property type="entry name" value="PTS_EIIA_TYPE_2"/>
    <property type="match status" value="1"/>
</dbReference>
<dbReference type="GO" id="GO:0009401">
    <property type="term" value="P:phosphoenolpyruvate-dependent sugar phosphotransferase system"/>
    <property type="evidence" value="ECO:0007669"/>
    <property type="project" value="UniProtKB-KW"/>
</dbReference>
<dbReference type="GO" id="GO:0006355">
    <property type="term" value="P:regulation of DNA-templated transcription"/>
    <property type="evidence" value="ECO:0007669"/>
    <property type="project" value="InterPro"/>
</dbReference>
<dbReference type="SUPFAM" id="SSF55804">
    <property type="entry name" value="Phoshotransferase/anion transport protein"/>
    <property type="match status" value="1"/>
</dbReference>
<sequence length="700" mass="81496">MGSNSVCNDSVFNIMELRSKYMITDLLVEKIFVLKKYDGYSIMFLEKVFEVDRRILFRDIDRINDFLNKVKLEEFFFTDNKIVSPSWDKKEFIKALSKFEENFLFQDERPLAIIIYIFIANSYISNYHLQDLLKMSKNTILNDIRISKAISAKYDIKLKYSRSKGYHLIGNPINQRRLLEYAVTNILDLETGGWMIFYLTHKQVDSGFIAKISKVLRESTDGIYVEKSLMRLSYILAILSISKFEPIDDYSSNQYHLLRELDINVLTKGIVKFLPQLKDERFYIASRIMASLQGDLKRESTNFLQKRMDLIIEKVLGYLGIVNNNPQHFRVVFFNHFVPAYFRMVFGIYENNPLKENVKSKYTDLYSIIKRVVMALEEKSDYALSEDEIIYFVILFEGYIGTTKPINSQYKGIVVCPNGVSSSYILTKILRETLPEILIIDFYSMQEIYTLNKKSYDIIFTTRLIEDINKPQFEVSPVMRPVEKSILKRKVYDYLGIHDLNLERVNEVLAILENHVHIPDYNVLQTELDTYFSEEINNLNNLQGGINLNELLNSSRIKFVEEVADWREAITVASAPLLDQGFIEKQYITSMIESVEEFGPYIVLSPHVAVPHATPDKGVKRLGMSLLRIEDSVDFNLKEDKDDDKFVNLIFVLAPIDSQAHLKALAQLANILDEENIIRKINEAKNPDEIMEIIDEEMEM</sequence>
<keyword evidence="3" id="KW-0963">Cytoplasm</keyword>
<dbReference type="Pfam" id="PF00359">
    <property type="entry name" value="PTS_EIIA_2"/>
    <property type="match status" value="1"/>
</dbReference>
<accession>A0A2N6UE31</accession>
<keyword evidence="15" id="KW-1185">Reference proteome</keyword>
<dbReference type="AlphaFoldDB" id="A0A2N6UE31"/>
<comment type="subcellular location">
    <subcellularLocation>
        <location evidence="1">Cytoplasm</location>
    </subcellularLocation>
</comment>
<feature type="domain" description="PTS EIIB type-2" evidence="12">
    <location>
        <begin position="410"/>
        <end position="499"/>
    </location>
</feature>
<proteinExistence type="predicted"/>
<evidence type="ECO:0000256" key="2">
    <source>
        <dbReference type="ARBA" id="ARBA00022448"/>
    </source>
</evidence>
<dbReference type="Gene3D" id="1.10.1790.10">
    <property type="entry name" value="PRD domain"/>
    <property type="match status" value="1"/>
</dbReference>
<dbReference type="PROSITE" id="PS51099">
    <property type="entry name" value="PTS_EIIB_TYPE_2"/>
    <property type="match status" value="1"/>
</dbReference>
<keyword evidence="6" id="KW-0598">Phosphotransferase system</keyword>
<dbReference type="EMBL" id="PNHQ01000009">
    <property type="protein sequence ID" value="PMC79816.1"/>
    <property type="molecule type" value="Genomic_DNA"/>
</dbReference>
<keyword evidence="7" id="KW-0418">Kinase</keyword>